<name>A0A212LPF9_9FIRM</name>
<evidence type="ECO:0000256" key="1">
    <source>
        <dbReference type="ARBA" id="ARBA00004141"/>
    </source>
</evidence>
<dbReference type="InterPro" id="IPR010540">
    <property type="entry name" value="CmpB_TMEM229"/>
</dbReference>
<keyword evidence="2 5" id="KW-0812">Transmembrane</keyword>
<evidence type="ECO:0008006" key="7">
    <source>
        <dbReference type="Google" id="ProtNLM"/>
    </source>
</evidence>
<comment type="subcellular location">
    <subcellularLocation>
        <location evidence="1">Membrane</location>
        <topology evidence="1">Multi-pass membrane protein</topology>
    </subcellularLocation>
</comment>
<feature type="transmembrane region" description="Helical" evidence="5">
    <location>
        <begin position="37"/>
        <end position="56"/>
    </location>
</feature>
<dbReference type="EMBL" id="FMJE01000002">
    <property type="protein sequence ID" value="SCM79434.1"/>
    <property type="molecule type" value="Genomic_DNA"/>
</dbReference>
<evidence type="ECO:0000256" key="5">
    <source>
        <dbReference type="SAM" id="Phobius"/>
    </source>
</evidence>
<proteinExistence type="predicted"/>
<sequence length="134" mass="15708">MLHFIIYGLLGWCLEIIWTGVGSLLDGDVCLTARTYLWMFPIYGLVIVFEPLHDIIRYWPAWRRGTVWMLLYFAVEYLTGWLLSVMLGTVPWDYSLAALNIHGLIRLDYAPAWFAAGLLFEKVHDRLDHVRIYQ</sequence>
<protein>
    <recommendedName>
        <fullName evidence="7">ABC-transporter type IV</fullName>
    </recommendedName>
</protein>
<evidence type="ECO:0000256" key="4">
    <source>
        <dbReference type="ARBA" id="ARBA00023136"/>
    </source>
</evidence>
<dbReference type="Pfam" id="PF06541">
    <property type="entry name" value="ABC_trans_CmpB"/>
    <property type="match status" value="1"/>
</dbReference>
<reference evidence="6" key="1">
    <citation type="submission" date="2016-08" db="EMBL/GenBank/DDBJ databases">
        <authorList>
            <person name="Seilhamer J.J."/>
        </authorList>
    </citation>
    <scope>NUCLEOTIDE SEQUENCE</scope>
    <source>
        <strain evidence="6">86</strain>
    </source>
</reference>
<gene>
    <name evidence="6" type="ORF">KL86SPO_20566</name>
</gene>
<accession>A0A212LPF9</accession>
<keyword evidence="4 5" id="KW-0472">Membrane</keyword>
<keyword evidence="3 5" id="KW-1133">Transmembrane helix</keyword>
<feature type="transmembrane region" description="Helical" evidence="5">
    <location>
        <begin position="5"/>
        <end position="25"/>
    </location>
</feature>
<feature type="transmembrane region" description="Helical" evidence="5">
    <location>
        <begin position="68"/>
        <end position="90"/>
    </location>
</feature>
<dbReference type="PANTHER" id="PTHR31746">
    <property type="entry name" value="TRANSMEMBRANE PROTEIN 229 FAMILY MEMBER"/>
    <property type="match status" value="1"/>
</dbReference>
<dbReference type="GO" id="GO:0016020">
    <property type="term" value="C:membrane"/>
    <property type="evidence" value="ECO:0007669"/>
    <property type="project" value="UniProtKB-SubCell"/>
</dbReference>
<evidence type="ECO:0000256" key="2">
    <source>
        <dbReference type="ARBA" id="ARBA00022692"/>
    </source>
</evidence>
<dbReference type="PANTHER" id="PTHR31746:SF2">
    <property type="entry name" value="TRANSMEMBRANE PROTEIN 229A"/>
    <property type="match status" value="1"/>
</dbReference>
<evidence type="ECO:0000256" key="3">
    <source>
        <dbReference type="ARBA" id="ARBA00022989"/>
    </source>
</evidence>
<organism evidence="6">
    <name type="scientific">uncultured Sporomusa sp</name>
    <dbReference type="NCBI Taxonomy" id="307249"/>
    <lineage>
        <taxon>Bacteria</taxon>
        <taxon>Bacillati</taxon>
        <taxon>Bacillota</taxon>
        <taxon>Negativicutes</taxon>
        <taxon>Selenomonadales</taxon>
        <taxon>Sporomusaceae</taxon>
        <taxon>Sporomusa</taxon>
        <taxon>environmental samples</taxon>
    </lineage>
</organism>
<evidence type="ECO:0000313" key="6">
    <source>
        <dbReference type="EMBL" id="SCM79434.1"/>
    </source>
</evidence>
<dbReference type="AlphaFoldDB" id="A0A212LPF9"/>